<feature type="domain" description="Phage tail collar" evidence="1">
    <location>
        <begin position="7"/>
        <end position="62"/>
    </location>
</feature>
<sequence length="196" mass="19976">MEAYLATIMGWAPNFAPRGWAFCWGQILSIAQNTALFSLLGTTYGGNGQTTFALPNLASRFPIGAGQGPGLSTYALGQTSGSENTTLTINNLPTHIHPVTGLNAGLTVATSAASTTQSSATATSILGASNFPDSGTGGTTDVNSYAPSNANPTVTINIPVSGNTGPAGGNQPFSIMPPYLAINWIIALEGIFPPRS</sequence>
<dbReference type="InterPro" id="IPR037053">
    <property type="entry name" value="Phage_tail_collar_dom_sf"/>
</dbReference>
<dbReference type="Pfam" id="PF07484">
    <property type="entry name" value="Collar"/>
    <property type="match status" value="1"/>
</dbReference>
<dbReference type="SUPFAM" id="SSF88874">
    <property type="entry name" value="Receptor-binding domain of short tail fibre protein gp12"/>
    <property type="match status" value="1"/>
</dbReference>
<name>A0A952KE46_9PROT</name>
<protein>
    <submittedName>
        <fullName evidence="2">Phage tail protein</fullName>
    </submittedName>
</protein>
<dbReference type="Gene3D" id="3.90.1340.10">
    <property type="entry name" value="Phage tail collar domain"/>
    <property type="match status" value="1"/>
</dbReference>
<organism evidence="2 3">
    <name type="scientific">Inquilinus limosus</name>
    <dbReference type="NCBI Taxonomy" id="171674"/>
    <lineage>
        <taxon>Bacteria</taxon>
        <taxon>Pseudomonadati</taxon>
        <taxon>Pseudomonadota</taxon>
        <taxon>Alphaproteobacteria</taxon>
        <taxon>Rhodospirillales</taxon>
        <taxon>Rhodospirillaceae</taxon>
        <taxon>Inquilinus</taxon>
    </lineage>
</organism>
<evidence type="ECO:0000313" key="2">
    <source>
        <dbReference type="EMBL" id="MBW8725977.1"/>
    </source>
</evidence>
<comment type="caution">
    <text evidence="2">The sequence shown here is derived from an EMBL/GenBank/DDBJ whole genome shotgun (WGS) entry which is preliminary data.</text>
</comment>
<accession>A0A952KE46</accession>
<proteinExistence type="predicted"/>
<dbReference type="EMBL" id="JAEKLZ010000192">
    <property type="protein sequence ID" value="MBW8725977.1"/>
    <property type="molecule type" value="Genomic_DNA"/>
</dbReference>
<dbReference type="InterPro" id="IPR011083">
    <property type="entry name" value="Phage_tail_collar_dom"/>
</dbReference>
<evidence type="ECO:0000313" key="3">
    <source>
        <dbReference type="Proteomes" id="UP000700706"/>
    </source>
</evidence>
<reference evidence="2" key="1">
    <citation type="submission" date="2020-06" db="EMBL/GenBank/DDBJ databases">
        <title>Stable isotope informed genome-resolved metagenomics uncovers potential trophic interactions in rhizosphere soil.</title>
        <authorList>
            <person name="Starr E.P."/>
            <person name="Shi S."/>
            <person name="Blazewicz S.J."/>
            <person name="Koch B.J."/>
            <person name="Probst A.J."/>
            <person name="Hungate B.A."/>
            <person name="Pett-Ridge J."/>
            <person name="Firestone M.K."/>
            <person name="Banfield J.F."/>
        </authorList>
    </citation>
    <scope>NUCLEOTIDE SEQUENCE</scope>
    <source>
        <strain evidence="2">YM_69_17</strain>
    </source>
</reference>
<evidence type="ECO:0000259" key="1">
    <source>
        <dbReference type="Pfam" id="PF07484"/>
    </source>
</evidence>
<gene>
    <name evidence="2" type="ORF">JF625_12590</name>
</gene>
<dbReference type="AlphaFoldDB" id="A0A952KE46"/>
<dbReference type="Proteomes" id="UP000700706">
    <property type="component" value="Unassembled WGS sequence"/>
</dbReference>